<evidence type="ECO:0000256" key="2">
    <source>
        <dbReference type="PIRNR" id="PIRNR002070"/>
    </source>
</evidence>
<dbReference type="GO" id="GO:0006260">
    <property type="term" value="P:DNA replication"/>
    <property type="evidence" value="ECO:0007669"/>
    <property type="project" value="InterPro"/>
</dbReference>
<sequence length="120" mass="13513">MLNKIIMQGRLTKNPEEKQSKNGKPVVLFSLANNRGKDREPLYIDCKAFGKTGETILKYLQKGTECIVSGELAVYHGEKRDFWNIYVQSFEFCGAVKSAAGESAKPDKRPLPVEDDDLPY</sequence>
<reference evidence="4" key="1">
    <citation type="journal article" date="2021" name="Proc. Natl. Acad. Sci. U.S.A.">
        <title>A Catalog of Tens of Thousands of Viruses from Human Metagenomes Reveals Hidden Associations with Chronic Diseases.</title>
        <authorList>
            <person name="Tisza M.J."/>
            <person name="Buck C.B."/>
        </authorList>
    </citation>
    <scope>NUCLEOTIDE SEQUENCE</scope>
    <source>
        <strain evidence="4">CtxZT69</strain>
    </source>
</reference>
<proteinExistence type="predicted"/>
<dbReference type="PROSITE" id="PS50935">
    <property type="entry name" value="SSB"/>
    <property type="match status" value="1"/>
</dbReference>
<dbReference type="GO" id="GO:0009295">
    <property type="term" value="C:nucleoid"/>
    <property type="evidence" value="ECO:0007669"/>
    <property type="project" value="TreeGrafter"/>
</dbReference>
<organism evidence="4">
    <name type="scientific">virus sp. ctxZT69</name>
    <dbReference type="NCBI Taxonomy" id="2826818"/>
    <lineage>
        <taxon>Viruses</taxon>
    </lineage>
</organism>
<evidence type="ECO:0000313" key="4">
    <source>
        <dbReference type="EMBL" id="DAE27114.1"/>
    </source>
</evidence>
<dbReference type="EMBL" id="BK015828">
    <property type="protein sequence ID" value="DAE27114.1"/>
    <property type="molecule type" value="Genomic_DNA"/>
</dbReference>
<dbReference type="NCBIfam" id="TIGR00621">
    <property type="entry name" value="ssb"/>
    <property type="match status" value="1"/>
</dbReference>
<dbReference type="GO" id="GO:0003697">
    <property type="term" value="F:single-stranded DNA binding"/>
    <property type="evidence" value="ECO:0007669"/>
    <property type="project" value="InterPro"/>
</dbReference>
<protein>
    <recommendedName>
        <fullName evidence="2">Single-stranded DNA-binding protein</fullName>
    </recommendedName>
</protein>
<dbReference type="PANTHER" id="PTHR10302">
    <property type="entry name" value="SINGLE-STRANDED DNA-BINDING PROTEIN"/>
    <property type="match status" value="1"/>
</dbReference>
<accession>A0A8S5R7J9</accession>
<dbReference type="InterPro" id="IPR011344">
    <property type="entry name" value="ssDNA-bd"/>
</dbReference>
<dbReference type="InterPro" id="IPR000424">
    <property type="entry name" value="Primosome_PriB/ssb"/>
</dbReference>
<dbReference type="Gene3D" id="2.40.50.140">
    <property type="entry name" value="Nucleic acid-binding proteins"/>
    <property type="match status" value="1"/>
</dbReference>
<dbReference type="Pfam" id="PF00436">
    <property type="entry name" value="SSB"/>
    <property type="match status" value="1"/>
</dbReference>
<dbReference type="PIRSF" id="PIRSF002070">
    <property type="entry name" value="SSB"/>
    <property type="match status" value="1"/>
</dbReference>
<evidence type="ECO:0000256" key="1">
    <source>
        <dbReference type="ARBA" id="ARBA00023125"/>
    </source>
</evidence>
<evidence type="ECO:0000256" key="3">
    <source>
        <dbReference type="SAM" id="MobiDB-lite"/>
    </source>
</evidence>
<feature type="region of interest" description="Disordered" evidence="3">
    <location>
        <begin position="99"/>
        <end position="120"/>
    </location>
</feature>
<dbReference type="PANTHER" id="PTHR10302:SF0">
    <property type="entry name" value="SINGLE-STRANDED DNA-BINDING PROTEIN, MITOCHONDRIAL"/>
    <property type="match status" value="1"/>
</dbReference>
<dbReference type="InterPro" id="IPR012340">
    <property type="entry name" value="NA-bd_OB-fold"/>
</dbReference>
<name>A0A8S5R7J9_9VIRU</name>
<dbReference type="CDD" id="cd04496">
    <property type="entry name" value="SSB_OBF"/>
    <property type="match status" value="1"/>
</dbReference>
<keyword evidence="1 2" id="KW-0238">DNA-binding</keyword>
<dbReference type="SUPFAM" id="SSF50249">
    <property type="entry name" value="Nucleic acid-binding proteins"/>
    <property type="match status" value="1"/>
</dbReference>